<dbReference type="CDD" id="cd00009">
    <property type="entry name" value="AAA"/>
    <property type="match status" value="1"/>
</dbReference>
<reference evidence="8 9" key="1">
    <citation type="submission" date="2024-07" db="EMBL/GenBank/DDBJ databases">
        <title>Draft sequence of the Neodothiora populina.</title>
        <authorList>
            <person name="Drown D.D."/>
            <person name="Schuette U.S."/>
            <person name="Buechlein A.B."/>
            <person name="Rusch D.R."/>
            <person name="Winton L.W."/>
            <person name="Adams G.A."/>
        </authorList>
    </citation>
    <scope>NUCLEOTIDE SEQUENCE [LARGE SCALE GENOMIC DNA]</scope>
    <source>
        <strain evidence="8 9">CPC 39397</strain>
    </source>
</reference>
<dbReference type="RefSeq" id="XP_069201156.1">
    <property type="nucleotide sequence ID" value="XM_069343328.1"/>
</dbReference>
<feature type="region of interest" description="Disordered" evidence="6">
    <location>
        <begin position="547"/>
        <end position="567"/>
    </location>
</feature>
<dbReference type="InterPro" id="IPR016314">
    <property type="entry name" value="Cdc6/18"/>
</dbReference>
<dbReference type="SUPFAM" id="SSF52540">
    <property type="entry name" value="P-loop containing nucleoside triphosphate hydrolases"/>
    <property type="match status" value="1"/>
</dbReference>
<dbReference type="InterPro" id="IPR027417">
    <property type="entry name" value="P-loop_NTPase"/>
</dbReference>
<evidence type="ECO:0000313" key="8">
    <source>
        <dbReference type="EMBL" id="KAL1304882.1"/>
    </source>
</evidence>
<dbReference type="Proteomes" id="UP001562354">
    <property type="component" value="Unassembled WGS sequence"/>
</dbReference>
<dbReference type="InterPro" id="IPR015163">
    <property type="entry name" value="Cdc6_C"/>
</dbReference>
<feature type="compositionally biased region" description="Low complexity" evidence="6">
    <location>
        <begin position="139"/>
        <end position="152"/>
    </location>
</feature>
<dbReference type="InterPro" id="IPR003593">
    <property type="entry name" value="AAA+_ATPase"/>
</dbReference>
<feature type="compositionally biased region" description="Low complexity" evidence="6">
    <location>
        <begin position="632"/>
        <end position="646"/>
    </location>
</feature>
<dbReference type="SMART" id="SM00382">
    <property type="entry name" value="AAA"/>
    <property type="match status" value="1"/>
</dbReference>
<feature type="domain" description="AAA+ ATPase" evidence="7">
    <location>
        <begin position="195"/>
        <end position="341"/>
    </location>
</feature>
<evidence type="ECO:0000256" key="1">
    <source>
        <dbReference type="ARBA" id="ARBA00004123"/>
    </source>
</evidence>
<proteinExistence type="predicted"/>
<dbReference type="InterPro" id="IPR054425">
    <property type="entry name" value="Cdc6_ORC1-like_ATPase_lid"/>
</dbReference>
<dbReference type="EMBL" id="JBFMKM010000008">
    <property type="protein sequence ID" value="KAL1304882.1"/>
    <property type="molecule type" value="Genomic_DNA"/>
</dbReference>
<keyword evidence="3" id="KW-0235">DNA replication</keyword>
<dbReference type="GeneID" id="95977503"/>
<sequence>MVSVLGKRTRAPVCPAAAESTGVQTRAKRRSVAILGNNENDNPFITKRTAEEGDTESPETPTKTQTRPAKHGLSHSRVSTPNAKINNLFSVTKSASSASVRRDDKASPASTPQTPRHRDALSKKIAITPRHRLHLPGNSPATPSSPSTPSTAAANVYNRARQLFARCTDPAVLIGREEEKRQLSAFVSASVESTQGGCLYISGPPGTGKSAFVQGVCKALPTVDNTAMTTVNCMSVKSAKDLATTLCDQLEIVNEHPRGADFDFLRTYFLAGGQEKKYIVVLDEIDRLVDLDLKLLYNLFEWSMLPTSNLILIGIANALDLTDRFLPRLKSRSLKPELLPFMPYTAPQIANIITSKLQSLLELEESTTSAEVSSSTAVPPNFVPFLHPAAIQFISKKVASQTGDLRKAFDIASRAIALVESETKANIARQRLEQQSSSQSPSKTLATPTKVAPLMENINLASPPAAAAAAAATATKQTTTSSFLYSSSSSSLSHLTTTTAPRATIAHAAKITAQIFGNGATQRLAHLNVQQKAVLCTLASIEKQKASSSSALPPATPRKRNLFSTPTKSQKFSSVSVSVSTEPQQQQTVKSLYETYTVLCKRETLLHPLTSTEFKDVLSSLESASLIQSLSSSSSSSSFSSSSTSSPFSKTKKLLTPSRTPSRKRAGGADGNIAGYFGAGAMADDRKVLVLSVSVREVEEAVEKGVGSEIFREILMGTRAGTCM</sequence>
<evidence type="ECO:0000313" key="9">
    <source>
        <dbReference type="Proteomes" id="UP001562354"/>
    </source>
</evidence>
<evidence type="ECO:0000256" key="2">
    <source>
        <dbReference type="ARBA" id="ARBA00022618"/>
    </source>
</evidence>
<dbReference type="InterPro" id="IPR036388">
    <property type="entry name" value="WH-like_DNA-bd_sf"/>
</dbReference>
<dbReference type="Pfam" id="PF09079">
    <property type="entry name" value="WHD_Cdc6"/>
    <property type="match status" value="1"/>
</dbReference>
<keyword evidence="9" id="KW-1185">Reference proteome</keyword>
<dbReference type="InterPro" id="IPR041664">
    <property type="entry name" value="AAA_16"/>
</dbReference>
<feature type="compositionally biased region" description="Polar residues" evidence="6">
    <location>
        <begin position="76"/>
        <end position="99"/>
    </location>
</feature>
<dbReference type="Gene3D" id="3.40.50.300">
    <property type="entry name" value="P-loop containing nucleotide triphosphate hydrolases"/>
    <property type="match status" value="1"/>
</dbReference>
<dbReference type="Pfam" id="PF22606">
    <property type="entry name" value="Cdc6-ORC-like_ATPase_lid"/>
    <property type="match status" value="1"/>
</dbReference>
<evidence type="ECO:0000256" key="5">
    <source>
        <dbReference type="ARBA" id="ARBA00023306"/>
    </source>
</evidence>
<evidence type="ECO:0000259" key="7">
    <source>
        <dbReference type="SMART" id="SM00382"/>
    </source>
</evidence>
<feature type="compositionally biased region" description="Polar residues" evidence="6">
    <location>
        <begin position="58"/>
        <end position="67"/>
    </location>
</feature>
<evidence type="ECO:0000256" key="3">
    <source>
        <dbReference type="ARBA" id="ARBA00022705"/>
    </source>
</evidence>
<dbReference type="PANTHER" id="PTHR10763:SF26">
    <property type="entry name" value="CELL DIVISION CONTROL PROTEIN 6 HOMOLOG"/>
    <property type="match status" value="1"/>
</dbReference>
<dbReference type="PIRSF" id="PIRSF001767">
    <property type="entry name" value="Cdc6"/>
    <property type="match status" value="1"/>
</dbReference>
<dbReference type="Pfam" id="PF13191">
    <property type="entry name" value="AAA_16"/>
    <property type="match status" value="1"/>
</dbReference>
<keyword evidence="2" id="KW-0132">Cell division</keyword>
<dbReference type="PANTHER" id="PTHR10763">
    <property type="entry name" value="CELL DIVISION CONTROL PROTEIN 6-RELATED"/>
    <property type="match status" value="1"/>
</dbReference>
<gene>
    <name evidence="8" type="ORF">AAFC00_003803</name>
</gene>
<comment type="caution">
    <text evidence="8">The sequence shown here is derived from an EMBL/GenBank/DDBJ whole genome shotgun (WGS) entry which is preliminary data.</text>
</comment>
<dbReference type="InterPro" id="IPR050311">
    <property type="entry name" value="ORC1/CDC6"/>
</dbReference>
<name>A0ABR3PFS1_9PEZI</name>
<evidence type="ECO:0000256" key="6">
    <source>
        <dbReference type="SAM" id="MobiDB-lite"/>
    </source>
</evidence>
<dbReference type="Gene3D" id="1.10.8.60">
    <property type="match status" value="1"/>
</dbReference>
<organism evidence="8 9">
    <name type="scientific">Neodothiora populina</name>
    <dbReference type="NCBI Taxonomy" id="2781224"/>
    <lineage>
        <taxon>Eukaryota</taxon>
        <taxon>Fungi</taxon>
        <taxon>Dikarya</taxon>
        <taxon>Ascomycota</taxon>
        <taxon>Pezizomycotina</taxon>
        <taxon>Dothideomycetes</taxon>
        <taxon>Dothideomycetidae</taxon>
        <taxon>Dothideales</taxon>
        <taxon>Dothioraceae</taxon>
        <taxon>Neodothiora</taxon>
    </lineage>
</organism>
<evidence type="ECO:0000256" key="4">
    <source>
        <dbReference type="ARBA" id="ARBA00023242"/>
    </source>
</evidence>
<feature type="region of interest" description="Disordered" evidence="6">
    <location>
        <begin position="1"/>
        <end position="152"/>
    </location>
</feature>
<comment type="subcellular location">
    <subcellularLocation>
        <location evidence="1">Nucleus</location>
    </subcellularLocation>
</comment>
<feature type="region of interest" description="Disordered" evidence="6">
    <location>
        <begin position="632"/>
        <end position="669"/>
    </location>
</feature>
<protein>
    <recommendedName>
        <fullName evidence="7">AAA+ ATPase domain-containing protein</fullName>
    </recommendedName>
</protein>
<dbReference type="Gene3D" id="1.10.10.10">
    <property type="entry name" value="Winged helix-like DNA-binding domain superfamily/Winged helix DNA-binding domain"/>
    <property type="match status" value="1"/>
</dbReference>
<accession>A0ABR3PFS1</accession>
<keyword evidence="5" id="KW-0131">Cell cycle</keyword>
<keyword evidence="4" id="KW-0539">Nucleus</keyword>